<protein>
    <submittedName>
        <fullName evidence="1">Uncharacterized protein</fullName>
    </submittedName>
</protein>
<organism evidence="1 2">
    <name type="scientific">Planctomyces bekefii</name>
    <dbReference type="NCBI Taxonomy" id="1653850"/>
    <lineage>
        <taxon>Bacteria</taxon>
        <taxon>Pseudomonadati</taxon>
        <taxon>Planctomycetota</taxon>
        <taxon>Planctomycetia</taxon>
        <taxon>Planctomycetales</taxon>
        <taxon>Planctomycetaceae</taxon>
        <taxon>Planctomyces</taxon>
    </lineage>
</organism>
<dbReference type="InterPro" id="IPR011990">
    <property type="entry name" value="TPR-like_helical_dom_sf"/>
</dbReference>
<evidence type="ECO:0000313" key="2">
    <source>
        <dbReference type="Proteomes" id="UP000321083"/>
    </source>
</evidence>
<dbReference type="Proteomes" id="UP000321083">
    <property type="component" value="Unassembled WGS sequence"/>
</dbReference>
<keyword evidence="2" id="KW-1185">Reference proteome</keyword>
<comment type="caution">
    <text evidence="1">The sequence shown here is derived from an EMBL/GenBank/DDBJ whole genome shotgun (WGS) entry which is preliminary data.</text>
</comment>
<dbReference type="EMBL" id="SRHE01000072">
    <property type="protein sequence ID" value="TWW10925.1"/>
    <property type="molecule type" value="Genomic_DNA"/>
</dbReference>
<evidence type="ECO:0000313" key="1">
    <source>
        <dbReference type="EMBL" id="TWW10925.1"/>
    </source>
</evidence>
<dbReference type="SUPFAM" id="SSF48452">
    <property type="entry name" value="TPR-like"/>
    <property type="match status" value="1"/>
</dbReference>
<proteinExistence type="predicted"/>
<accession>A0A5C6MA15</accession>
<dbReference type="AlphaFoldDB" id="A0A5C6MA15"/>
<sequence>MCRTTWSLLPIAGSDEVVLQDQRARKLCLLGCWEPASILYNRLADQLPTEGAVWFNLGLCQLWDGRDREGASSLHHAATLLTDAEQATDAEALAQMVDQLWSQERVYVVTARLQVRSVSALVSRLRDARNVRFFEVA</sequence>
<reference evidence="1 2" key="2">
    <citation type="submission" date="2019-08" db="EMBL/GenBank/DDBJ databases">
        <authorList>
            <person name="Henke P."/>
        </authorList>
    </citation>
    <scope>NUCLEOTIDE SEQUENCE [LARGE SCALE GENOMIC DNA]</scope>
    <source>
        <strain evidence="1">Phe10_nw2017</strain>
    </source>
</reference>
<name>A0A5C6MA15_9PLAN</name>
<gene>
    <name evidence="1" type="ORF">E3A20_05700</name>
</gene>
<reference evidence="1 2" key="1">
    <citation type="submission" date="2019-08" db="EMBL/GenBank/DDBJ databases">
        <title>100 year-old enigma solved: identification of Planctomyces bekefii, the type genus and species of the phylum Planctomycetes.</title>
        <authorList>
            <person name="Svetlana D.N."/>
            <person name="Overmann J."/>
        </authorList>
    </citation>
    <scope>NUCLEOTIDE SEQUENCE [LARGE SCALE GENOMIC DNA]</scope>
    <source>
        <strain evidence="1">Phe10_nw2017</strain>
    </source>
</reference>